<evidence type="ECO:0000259" key="11">
    <source>
        <dbReference type="PROSITE" id="PS51873"/>
    </source>
</evidence>
<evidence type="ECO:0000256" key="6">
    <source>
        <dbReference type="ARBA" id="ARBA00022737"/>
    </source>
</evidence>
<dbReference type="Pfam" id="PF22605">
    <property type="entry name" value="IBR_2"/>
    <property type="match status" value="1"/>
</dbReference>
<name>A0A8J4PYU7_9MYCE</name>
<evidence type="ECO:0000256" key="7">
    <source>
        <dbReference type="ARBA" id="ARBA00022771"/>
    </source>
</evidence>
<comment type="caution">
    <text evidence="12">The sequence shown here is derived from an EMBL/GenBank/DDBJ whole genome shotgun (WGS) entry which is preliminary data.</text>
</comment>
<feature type="domain" description="RING-type" evidence="11">
    <location>
        <begin position="184"/>
        <end position="401"/>
    </location>
</feature>
<dbReference type="SUPFAM" id="SSF57850">
    <property type="entry name" value="RING/U-box"/>
    <property type="match status" value="3"/>
</dbReference>
<keyword evidence="9" id="KW-0862">Zinc</keyword>
<dbReference type="Pfam" id="PF01485">
    <property type="entry name" value="IBR"/>
    <property type="match status" value="1"/>
</dbReference>
<organism evidence="12 13">
    <name type="scientific">Polysphondylium violaceum</name>
    <dbReference type="NCBI Taxonomy" id="133409"/>
    <lineage>
        <taxon>Eukaryota</taxon>
        <taxon>Amoebozoa</taxon>
        <taxon>Evosea</taxon>
        <taxon>Eumycetozoa</taxon>
        <taxon>Dictyostelia</taxon>
        <taxon>Dictyosteliales</taxon>
        <taxon>Dictyosteliaceae</taxon>
        <taxon>Polysphondylium</taxon>
    </lineage>
</organism>
<dbReference type="InterPro" id="IPR045840">
    <property type="entry name" value="Ariadne"/>
</dbReference>
<sequence>MDSSNEGIDTYKPAGFNTPSPLRKSQRRGSFSSILRRSSIVQTRRASRDLSGDVDEKMLKYLSSISLKKEIEEETASFMSETCSDIDIGDYDPSDWFLEEDDNGEEDEQLFIILEKQGLEDRVRDMANTLSDQIDLTPGNAILLLQYFRWDLDKILSDYFEDPDRFCERAGITKEKKSLPNYINNSCCVVCFESSNDFYSLGCGHGPYCTNCWRSYLHEEMMASGSEIIHCKCISPTCKSKLTFENWRDLASDRDYHRYWYFITKDYVKCDKHLEFCPNPTCGNAIKYQGIGRPNDVVECHCGTRFCFSCGSEKHNPVSCAQLTEWKSKNNNDEESLKLIKSTCKPCYHCGMQTERITGCNHMTCRKEQGGCGGEWCWMCRGDWKSHGQHTGGFYSCNKYDNSNGKKADENSTVAKEESDRFLHYFNRYFNHDMSMKHAMKMKSDEIEDKMIQLREMTSHNPDFLQEAIELLIECRRILKYTYVFGYYLNDKVPGKTFFEYQQANAEGITELLSEGVFINVALIDPQDMKNRIRVTKKYITNLVKSIEEGLGLDDNLGLSGPQE</sequence>
<dbReference type="InterPro" id="IPR044066">
    <property type="entry name" value="TRIAD_supradom"/>
</dbReference>
<evidence type="ECO:0000256" key="9">
    <source>
        <dbReference type="ARBA" id="ARBA00022833"/>
    </source>
</evidence>
<evidence type="ECO:0000256" key="8">
    <source>
        <dbReference type="ARBA" id="ARBA00022786"/>
    </source>
</evidence>
<dbReference type="Pfam" id="PF19422">
    <property type="entry name" value="Ariadne"/>
    <property type="match status" value="1"/>
</dbReference>
<protein>
    <recommendedName>
        <fullName evidence="3">RBR-type E3 ubiquitin transferase</fullName>
        <ecNumber evidence="3">2.3.2.31</ecNumber>
    </recommendedName>
</protein>
<dbReference type="PROSITE" id="PS51873">
    <property type="entry name" value="TRIAD"/>
    <property type="match status" value="1"/>
</dbReference>
<evidence type="ECO:0000256" key="3">
    <source>
        <dbReference type="ARBA" id="ARBA00012251"/>
    </source>
</evidence>
<dbReference type="InterPro" id="IPR054694">
    <property type="entry name" value="Parkin-like_IBR"/>
</dbReference>
<evidence type="ECO:0000313" key="12">
    <source>
        <dbReference type="EMBL" id="KAF2074664.1"/>
    </source>
</evidence>
<evidence type="ECO:0000256" key="10">
    <source>
        <dbReference type="SAM" id="MobiDB-lite"/>
    </source>
</evidence>
<comment type="pathway">
    <text evidence="2">Protein modification; protein ubiquitination.</text>
</comment>
<dbReference type="GO" id="GO:0016567">
    <property type="term" value="P:protein ubiquitination"/>
    <property type="evidence" value="ECO:0007669"/>
    <property type="project" value="InterPro"/>
</dbReference>
<keyword evidence="4" id="KW-0808">Transferase</keyword>
<evidence type="ECO:0000256" key="4">
    <source>
        <dbReference type="ARBA" id="ARBA00022679"/>
    </source>
</evidence>
<evidence type="ECO:0000256" key="1">
    <source>
        <dbReference type="ARBA" id="ARBA00001798"/>
    </source>
</evidence>
<dbReference type="InterPro" id="IPR013083">
    <property type="entry name" value="Znf_RING/FYVE/PHD"/>
</dbReference>
<keyword evidence="8" id="KW-0833">Ubl conjugation pathway</keyword>
<dbReference type="InterPro" id="IPR002867">
    <property type="entry name" value="IBR_dom"/>
</dbReference>
<reference evidence="12" key="1">
    <citation type="submission" date="2020-01" db="EMBL/GenBank/DDBJ databases">
        <title>Development of genomics and gene disruption for Polysphondylium violaceum indicates a role for the polyketide synthase stlB in stalk morphogenesis.</title>
        <authorList>
            <person name="Narita B."/>
            <person name="Kawabe Y."/>
            <person name="Kin K."/>
            <person name="Saito T."/>
            <person name="Gibbs R."/>
            <person name="Kuspa A."/>
            <person name="Muzny D."/>
            <person name="Queller D."/>
            <person name="Richards S."/>
            <person name="Strassman J."/>
            <person name="Sucgang R."/>
            <person name="Worley K."/>
            <person name="Schaap P."/>
        </authorList>
    </citation>
    <scope>NUCLEOTIDE SEQUENCE</scope>
    <source>
        <strain evidence="12">QSvi11</strain>
    </source>
</reference>
<dbReference type="GO" id="GO:0061630">
    <property type="term" value="F:ubiquitin protein ligase activity"/>
    <property type="evidence" value="ECO:0007669"/>
    <property type="project" value="UniProtKB-EC"/>
</dbReference>
<accession>A0A8J4PYU7</accession>
<dbReference type="Proteomes" id="UP000695562">
    <property type="component" value="Unassembled WGS sequence"/>
</dbReference>
<keyword evidence="6" id="KW-0677">Repeat</keyword>
<dbReference type="Gene3D" id="3.30.40.10">
    <property type="entry name" value="Zinc/RING finger domain, C3HC4 (zinc finger)"/>
    <property type="match status" value="1"/>
</dbReference>
<dbReference type="EC" id="2.3.2.31" evidence="3"/>
<gene>
    <name evidence="12" type="ORF">CYY_004014</name>
</gene>
<dbReference type="SMART" id="SM00647">
    <property type="entry name" value="IBR"/>
    <property type="match status" value="1"/>
</dbReference>
<dbReference type="EMBL" id="AJWJ01000135">
    <property type="protein sequence ID" value="KAF2074664.1"/>
    <property type="molecule type" value="Genomic_DNA"/>
</dbReference>
<dbReference type="AlphaFoldDB" id="A0A8J4PYU7"/>
<comment type="catalytic activity">
    <reaction evidence="1">
        <text>[E2 ubiquitin-conjugating enzyme]-S-ubiquitinyl-L-cysteine + [acceptor protein]-L-lysine = [E2 ubiquitin-conjugating enzyme]-L-cysteine + [acceptor protein]-N(6)-ubiquitinyl-L-lysine.</text>
        <dbReference type="EC" id="2.3.2.31"/>
    </reaction>
</comment>
<dbReference type="Gene3D" id="1.20.120.1750">
    <property type="match status" value="1"/>
</dbReference>
<dbReference type="PANTHER" id="PTHR11685">
    <property type="entry name" value="RBR FAMILY RING FINGER AND IBR DOMAIN-CONTAINING"/>
    <property type="match status" value="1"/>
</dbReference>
<dbReference type="GO" id="GO:0008270">
    <property type="term" value="F:zinc ion binding"/>
    <property type="evidence" value="ECO:0007669"/>
    <property type="project" value="UniProtKB-KW"/>
</dbReference>
<proteinExistence type="predicted"/>
<evidence type="ECO:0000256" key="2">
    <source>
        <dbReference type="ARBA" id="ARBA00004906"/>
    </source>
</evidence>
<keyword evidence="7" id="KW-0863">Zinc-finger</keyword>
<dbReference type="InterPro" id="IPR031127">
    <property type="entry name" value="E3_UB_ligase_RBR"/>
</dbReference>
<dbReference type="OrthoDB" id="10009520at2759"/>
<feature type="region of interest" description="Disordered" evidence="10">
    <location>
        <begin position="1"/>
        <end position="31"/>
    </location>
</feature>
<keyword evidence="5" id="KW-0479">Metal-binding</keyword>
<keyword evidence="13" id="KW-1185">Reference proteome</keyword>
<evidence type="ECO:0000313" key="13">
    <source>
        <dbReference type="Proteomes" id="UP000695562"/>
    </source>
</evidence>
<evidence type="ECO:0000256" key="5">
    <source>
        <dbReference type="ARBA" id="ARBA00022723"/>
    </source>
</evidence>